<reference evidence="2 3" key="1">
    <citation type="submission" date="2014-04" db="EMBL/GenBank/DDBJ databases">
        <authorList>
            <consortium name="DOE Joint Genome Institute"/>
            <person name="Kuo A."/>
            <person name="Kohler A."/>
            <person name="Costa M.D."/>
            <person name="Nagy L.G."/>
            <person name="Floudas D."/>
            <person name="Copeland A."/>
            <person name="Barry K.W."/>
            <person name="Cichocki N."/>
            <person name="Veneault-Fourrey C."/>
            <person name="LaButti K."/>
            <person name="Lindquist E.A."/>
            <person name="Lipzen A."/>
            <person name="Lundell T."/>
            <person name="Morin E."/>
            <person name="Murat C."/>
            <person name="Sun H."/>
            <person name="Tunlid A."/>
            <person name="Henrissat B."/>
            <person name="Grigoriev I.V."/>
            <person name="Hibbett D.S."/>
            <person name="Martin F."/>
            <person name="Nordberg H.P."/>
            <person name="Cantor M.N."/>
            <person name="Hua S.X."/>
        </authorList>
    </citation>
    <scope>NUCLEOTIDE SEQUENCE [LARGE SCALE GENOMIC DNA]</scope>
    <source>
        <strain evidence="2 3">441</strain>
    </source>
</reference>
<dbReference type="AlphaFoldDB" id="A0A0C9YXW7"/>
<dbReference type="STRING" id="765257.A0A0C9YXW7"/>
<name>A0A0C9YXW7_9AGAM</name>
<reference evidence="3" key="2">
    <citation type="submission" date="2015-01" db="EMBL/GenBank/DDBJ databases">
        <title>Evolutionary Origins and Diversification of the Mycorrhizal Mutualists.</title>
        <authorList>
            <consortium name="DOE Joint Genome Institute"/>
            <consortium name="Mycorrhizal Genomics Consortium"/>
            <person name="Kohler A."/>
            <person name="Kuo A."/>
            <person name="Nagy L.G."/>
            <person name="Floudas D."/>
            <person name="Copeland A."/>
            <person name="Barry K.W."/>
            <person name="Cichocki N."/>
            <person name="Veneault-Fourrey C."/>
            <person name="LaButti K."/>
            <person name="Lindquist E.A."/>
            <person name="Lipzen A."/>
            <person name="Lundell T."/>
            <person name="Morin E."/>
            <person name="Murat C."/>
            <person name="Riley R."/>
            <person name="Ohm R."/>
            <person name="Sun H."/>
            <person name="Tunlid A."/>
            <person name="Henrissat B."/>
            <person name="Grigoriev I.V."/>
            <person name="Hibbett D.S."/>
            <person name="Martin F."/>
        </authorList>
    </citation>
    <scope>NUCLEOTIDE SEQUENCE [LARGE SCALE GENOMIC DNA]</scope>
    <source>
        <strain evidence="3">441</strain>
    </source>
</reference>
<evidence type="ECO:0000313" key="2">
    <source>
        <dbReference type="EMBL" id="KIK29955.1"/>
    </source>
</evidence>
<dbReference type="EMBL" id="KN833688">
    <property type="protein sequence ID" value="KIK29955.1"/>
    <property type="molecule type" value="Genomic_DNA"/>
</dbReference>
<evidence type="ECO:0000256" key="1">
    <source>
        <dbReference type="SAM" id="Coils"/>
    </source>
</evidence>
<proteinExistence type="predicted"/>
<accession>A0A0C9YXW7</accession>
<dbReference type="HOGENOM" id="CLU_024804_1_0_1"/>
<keyword evidence="1" id="KW-0175">Coiled coil</keyword>
<sequence>MVYLRHHLTTALGMPIARESDDGEGSVGFFFHEGRDKFGNISNKVFGVSCAHVLREKTEGTYEFRGAGAPRHHVRVNGPHRFQRGLDEIEVAIGIHEMIANIHAKTIDRLKAKELSEDKEEAEEDARELRKAEERLDKQKRVVADLKKFYKDVKVQWSDIEHRNIGHVHYSPPIAVNEIKGEWFTEDWGTFALQEAKFKAQFKGNVVDLGTAITPEKLTTTMYPCYGSRTAFKYPKDRLLRINGVVQQELLKESVAYDGDGKPCYVVLKDGSATDLTVGRYGGMESFIGDDGVESIEIGIYSYSKTSGPFVAKGDSGSLIFDGSGRMVGLLHSARSGYFSSAAMVTYATPAWWLIRRIMEKYPHANFNGTAW</sequence>
<dbReference type="OrthoDB" id="5424209at2759"/>
<organism evidence="2 3">
    <name type="scientific">Pisolithus microcarpus 441</name>
    <dbReference type="NCBI Taxonomy" id="765257"/>
    <lineage>
        <taxon>Eukaryota</taxon>
        <taxon>Fungi</taxon>
        <taxon>Dikarya</taxon>
        <taxon>Basidiomycota</taxon>
        <taxon>Agaricomycotina</taxon>
        <taxon>Agaricomycetes</taxon>
        <taxon>Agaricomycetidae</taxon>
        <taxon>Boletales</taxon>
        <taxon>Sclerodermatineae</taxon>
        <taxon>Pisolithaceae</taxon>
        <taxon>Pisolithus</taxon>
    </lineage>
</organism>
<dbReference type="Proteomes" id="UP000054018">
    <property type="component" value="Unassembled WGS sequence"/>
</dbReference>
<gene>
    <name evidence="2" type="ORF">PISMIDRAFT_6659</name>
</gene>
<protein>
    <recommendedName>
        <fullName evidence="4">Serine protease</fullName>
    </recommendedName>
</protein>
<evidence type="ECO:0008006" key="4">
    <source>
        <dbReference type="Google" id="ProtNLM"/>
    </source>
</evidence>
<evidence type="ECO:0000313" key="3">
    <source>
        <dbReference type="Proteomes" id="UP000054018"/>
    </source>
</evidence>
<feature type="coiled-coil region" evidence="1">
    <location>
        <begin position="105"/>
        <end position="149"/>
    </location>
</feature>
<keyword evidence="3" id="KW-1185">Reference proteome</keyword>